<evidence type="ECO:0000313" key="8">
    <source>
        <dbReference type="EMBL" id="GIO50080.1"/>
    </source>
</evidence>
<sequence>MNNTLGTIIGFTFKNKVKTKSFLVTTLVLALLITVGMNLPYLIKQFSGGDDGKAEQIGLMYGSQQEAAAQLEKYAAASGSKDFVFVKYEGNAEEQLKNDVQNGKLEGYLKFEEDPADKSFPKAVYAGKGDMSRGLNAYLQAALQNVKTSMIAKDSLTAEQISALSKPVSLSSLDISDKAQANAASGDAEKNNNQKVMNYIIVYFLMILFFTSNMMTGNMIAAEVTAEKSSRIMEILITSVSPLNQMFGKIIGIFLVGITQMLAFGVVIAVNIMLPHNVGILEEFHLSLADINISVLVYGLLFYILGYFLFAVLYAAVGSLVSRTEELGQAVMPITMIGLATFYIGIFSINTPNSMLIKITSFIPFTAPTSMLVRVGMSDVAVWQILISLALLVVSILIFGWLSAKIYRTGVLMYGKRPSFKELRKAMKAYKI</sequence>
<dbReference type="PANTHER" id="PTHR30294:SF29">
    <property type="entry name" value="MULTIDRUG ABC TRANSPORTER PERMEASE YBHS-RELATED"/>
    <property type="match status" value="1"/>
</dbReference>
<dbReference type="GO" id="GO:0005886">
    <property type="term" value="C:plasma membrane"/>
    <property type="evidence" value="ECO:0007669"/>
    <property type="project" value="UniProtKB-SubCell"/>
</dbReference>
<accession>A0A920CT81</accession>
<feature type="transmembrane region" description="Helical" evidence="6">
    <location>
        <begin position="295"/>
        <end position="317"/>
    </location>
</feature>
<dbReference type="EMBL" id="BORT01000028">
    <property type="protein sequence ID" value="GIO50080.1"/>
    <property type="molecule type" value="Genomic_DNA"/>
</dbReference>
<evidence type="ECO:0000256" key="4">
    <source>
        <dbReference type="ARBA" id="ARBA00022989"/>
    </source>
</evidence>
<evidence type="ECO:0000256" key="1">
    <source>
        <dbReference type="ARBA" id="ARBA00004651"/>
    </source>
</evidence>
<keyword evidence="3 6" id="KW-0812">Transmembrane</keyword>
<feature type="domain" description="ABC-2 type transporter transmembrane" evidence="7">
    <location>
        <begin position="20"/>
        <end position="404"/>
    </location>
</feature>
<dbReference type="RefSeq" id="WP_212980398.1">
    <property type="nucleotide sequence ID" value="NZ_AP025343.1"/>
</dbReference>
<keyword evidence="9" id="KW-1185">Reference proteome</keyword>
<reference evidence="8 9" key="1">
    <citation type="submission" date="2021-03" db="EMBL/GenBank/DDBJ databases">
        <title>Antimicrobial resistance genes in bacteria isolated from Japanese honey, and their potential for conferring macrolide and lincosamide resistance in the American foulbrood pathogen Paenibacillus larvae.</title>
        <authorList>
            <person name="Okamoto M."/>
            <person name="Kumagai M."/>
            <person name="Kanamori H."/>
            <person name="Takamatsu D."/>
        </authorList>
    </citation>
    <scope>NUCLEOTIDE SEQUENCE [LARGE SCALE GENOMIC DNA]</scope>
    <source>
        <strain evidence="8 9">J34TS1</strain>
    </source>
</reference>
<dbReference type="AlphaFoldDB" id="A0A920CT81"/>
<keyword evidence="5 6" id="KW-0472">Membrane</keyword>
<gene>
    <name evidence="8" type="primary">yhaP</name>
    <name evidence="8" type="ORF">J34TS1_48450</name>
</gene>
<evidence type="ECO:0000256" key="3">
    <source>
        <dbReference type="ARBA" id="ARBA00022692"/>
    </source>
</evidence>
<evidence type="ECO:0000256" key="5">
    <source>
        <dbReference type="ARBA" id="ARBA00023136"/>
    </source>
</evidence>
<dbReference type="GO" id="GO:0140359">
    <property type="term" value="F:ABC-type transporter activity"/>
    <property type="evidence" value="ECO:0007669"/>
    <property type="project" value="InterPro"/>
</dbReference>
<dbReference type="InterPro" id="IPR013525">
    <property type="entry name" value="ABC2_TM"/>
</dbReference>
<dbReference type="Pfam" id="PF12698">
    <property type="entry name" value="ABC2_membrane_3"/>
    <property type="match status" value="1"/>
</dbReference>
<evidence type="ECO:0000256" key="2">
    <source>
        <dbReference type="ARBA" id="ARBA00022475"/>
    </source>
</evidence>
<feature type="transmembrane region" description="Helical" evidence="6">
    <location>
        <begin position="381"/>
        <end position="404"/>
    </location>
</feature>
<proteinExistence type="predicted"/>
<organism evidence="8 9">
    <name type="scientific">Paenibacillus azoreducens</name>
    <dbReference type="NCBI Taxonomy" id="116718"/>
    <lineage>
        <taxon>Bacteria</taxon>
        <taxon>Bacillati</taxon>
        <taxon>Bacillota</taxon>
        <taxon>Bacilli</taxon>
        <taxon>Bacillales</taxon>
        <taxon>Paenibacillaceae</taxon>
        <taxon>Paenibacillus</taxon>
    </lineage>
</organism>
<feature type="transmembrane region" description="Helical" evidence="6">
    <location>
        <begin position="329"/>
        <end position="349"/>
    </location>
</feature>
<name>A0A920CT81_9BACL</name>
<comment type="caution">
    <text evidence="8">The sequence shown here is derived from an EMBL/GenBank/DDBJ whole genome shotgun (WGS) entry which is preliminary data.</text>
</comment>
<feature type="transmembrane region" description="Helical" evidence="6">
    <location>
        <begin position="200"/>
        <end position="221"/>
    </location>
</feature>
<keyword evidence="2" id="KW-1003">Cell membrane</keyword>
<comment type="subcellular location">
    <subcellularLocation>
        <location evidence="1">Cell membrane</location>
        <topology evidence="1">Multi-pass membrane protein</topology>
    </subcellularLocation>
</comment>
<feature type="transmembrane region" description="Helical" evidence="6">
    <location>
        <begin position="22"/>
        <end position="43"/>
    </location>
</feature>
<evidence type="ECO:0000259" key="7">
    <source>
        <dbReference type="Pfam" id="PF12698"/>
    </source>
</evidence>
<keyword evidence="4 6" id="KW-1133">Transmembrane helix</keyword>
<protein>
    <recommendedName>
        <fullName evidence="7">ABC-2 type transporter transmembrane domain-containing protein</fullName>
    </recommendedName>
</protein>
<evidence type="ECO:0000256" key="6">
    <source>
        <dbReference type="SAM" id="Phobius"/>
    </source>
</evidence>
<feature type="transmembrane region" description="Helical" evidence="6">
    <location>
        <begin position="250"/>
        <end position="274"/>
    </location>
</feature>
<dbReference type="InterPro" id="IPR051449">
    <property type="entry name" value="ABC-2_transporter_component"/>
</dbReference>
<evidence type="ECO:0000313" key="9">
    <source>
        <dbReference type="Proteomes" id="UP000682811"/>
    </source>
</evidence>
<dbReference type="Proteomes" id="UP000682811">
    <property type="component" value="Unassembled WGS sequence"/>
</dbReference>
<dbReference type="PANTHER" id="PTHR30294">
    <property type="entry name" value="MEMBRANE COMPONENT OF ABC TRANSPORTER YHHJ-RELATED"/>
    <property type="match status" value="1"/>
</dbReference>